<dbReference type="EMBL" id="MFDE01000038">
    <property type="protein sequence ID" value="OGE37692.1"/>
    <property type="molecule type" value="Genomic_DNA"/>
</dbReference>
<proteinExistence type="inferred from homology"/>
<dbReference type="Gene3D" id="3.10.450.700">
    <property type="match status" value="1"/>
</dbReference>
<dbReference type="Proteomes" id="UP000176527">
    <property type="component" value="Unassembled WGS sequence"/>
</dbReference>
<comment type="similarity">
    <text evidence="1">Belongs to the PUR DNA-binding protein family.</text>
</comment>
<organism evidence="3 4">
    <name type="scientific">Candidatus Daviesbacteria bacterium RIFCSPHIGHO2_12_FULL_37_11</name>
    <dbReference type="NCBI Taxonomy" id="1797777"/>
    <lineage>
        <taxon>Bacteria</taxon>
        <taxon>Candidatus Daviesiibacteriota</taxon>
    </lineage>
</organism>
<dbReference type="AlphaFoldDB" id="A0A1F5K9Q8"/>
<sequence>MDMSKKQERQAPVKSSILKMGRQTVFFDVNIASNNRKYLKISESHFTGEGDERKRSSFVLFPEQAQDFQTRFGEIVGELV</sequence>
<dbReference type="Pfam" id="PF11680">
    <property type="entry name" value="DUF3276"/>
    <property type="match status" value="1"/>
</dbReference>
<accession>A0A1F5K9Q8</accession>
<name>A0A1F5K9Q8_9BACT</name>
<reference evidence="3 4" key="1">
    <citation type="journal article" date="2016" name="Nat. Commun.">
        <title>Thousands of microbial genomes shed light on interconnected biogeochemical processes in an aquifer system.</title>
        <authorList>
            <person name="Anantharaman K."/>
            <person name="Brown C.T."/>
            <person name="Hug L.A."/>
            <person name="Sharon I."/>
            <person name="Castelle C.J."/>
            <person name="Probst A.J."/>
            <person name="Thomas B.C."/>
            <person name="Singh A."/>
            <person name="Wilkins M.J."/>
            <person name="Karaoz U."/>
            <person name="Brodie E.L."/>
            <person name="Williams K.H."/>
            <person name="Hubbard S.S."/>
            <person name="Banfield J.F."/>
        </authorList>
    </citation>
    <scope>NUCLEOTIDE SEQUENCE [LARGE SCALE GENOMIC DNA]</scope>
</reference>
<dbReference type="GO" id="GO:0000977">
    <property type="term" value="F:RNA polymerase II transcription regulatory region sequence-specific DNA binding"/>
    <property type="evidence" value="ECO:0007669"/>
    <property type="project" value="InterPro"/>
</dbReference>
<dbReference type="GO" id="GO:0032422">
    <property type="term" value="F:purine-rich negative regulatory element binding"/>
    <property type="evidence" value="ECO:0007669"/>
    <property type="project" value="InterPro"/>
</dbReference>
<evidence type="ECO:0000313" key="3">
    <source>
        <dbReference type="EMBL" id="OGE37692.1"/>
    </source>
</evidence>
<evidence type="ECO:0000256" key="2">
    <source>
        <dbReference type="ARBA" id="ARBA00023125"/>
    </source>
</evidence>
<evidence type="ECO:0000313" key="4">
    <source>
        <dbReference type="Proteomes" id="UP000176527"/>
    </source>
</evidence>
<comment type="caution">
    <text evidence="3">The sequence shown here is derived from an EMBL/GenBank/DDBJ whole genome shotgun (WGS) entry which is preliminary data.</text>
</comment>
<protein>
    <recommendedName>
        <fullName evidence="5">DNA-binding protein</fullName>
    </recommendedName>
</protein>
<gene>
    <name evidence="3" type="ORF">A3F00_04540</name>
</gene>
<keyword evidence="2" id="KW-0238">DNA-binding</keyword>
<dbReference type="InterPro" id="IPR006628">
    <property type="entry name" value="PUR-bd_fam"/>
</dbReference>
<evidence type="ECO:0008006" key="5">
    <source>
        <dbReference type="Google" id="ProtNLM"/>
    </source>
</evidence>
<evidence type="ECO:0000256" key="1">
    <source>
        <dbReference type="ARBA" id="ARBA00009251"/>
    </source>
</evidence>